<dbReference type="Proteomes" id="UP000054721">
    <property type="component" value="Unassembled WGS sequence"/>
</dbReference>
<feature type="transmembrane region" description="Helical" evidence="1">
    <location>
        <begin position="34"/>
        <end position="51"/>
    </location>
</feature>
<reference evidence="2 3" key="1">
    <citation type="submission" date="2015-05" db="EMBL/GenBank/DDBJ databases">
        <title>Evolution of Trichinella species and genotypes.</title>
        <authorList>
            <person name="Korhonen P.K."/>
            <person name="Edoardo P."/>
            <person name="Giuseppe L.R."/>
            <person name="Gasser R.B."/>
        </authorList>
    </citation>
    <scope>NUCLEOTIDE SEQUENCE [LARGE SCALE GENOMIC DNA]</scope>
    <source>
        <strain evidence="2">ISS10</strain>
    </source>
</reference>
<gene>
    <name evidence="2" type="ORF">T02_16428</name>
</gene>
<evidence type="ECO:0000256" key="1">
    <source>
        <dbReference type="SAM" id="Phobius"/>
    </source>
</evidence>
<evidence type="ECO:0000313" key="2">
    <source>
        <dbReference type="EMBL" id="KRZ49088.1"/>
    </source>
</evidence>
<organism evidence="2 3">
    <name type="scientific">Trichinella nativa</name>
    <dbReference type="NCBI Taxonomy" id="6335"/>
    <lineage>
        <taxon>Eukaryota</taxon>
        <taxon>Metazoa</taxon>
        <taxon>Ecdysozoa</taxon>
        <taxon>Nematoda</taxon>
        <taxon>Enoplea</taxon>
        <taxon>Dorylaimia</taxon>
        <taxon>Trichinellida</taxon>
        <taxon>Trichinellidae</taxon>
        <taxon>Trichinella</taxon>
    </lineage>
</organism>
<dbReference type="EMBL" id="JYDW01000338">
    <property type="protein sequence ID" value="KRZ49088.1"/>
    <property type="molecule type" value="Genomic_DNA"/>
</dbReference>
<evidence type="ECO:0000313" key="3">
    <source>
        <dbReference type="Proteomes" id="UP000054721"/>
    </source>
</evidence>
<dbReference type="OrthoDB" id="10392985at2759"/>
<accession>A0A0V1KP61</accession>
<sequence>MEFPSRDTIEMYWGKLVRLLCEGDKLKILRHGNLVVFLLLCSTLIVMHVAIDSLQFCRSEESVGRGEEEKRIGMLPRGLTYVPLRSHCSLIGR</sequence>
<keyword evidence="1" id="KW-0472">Membrane</keyword>
<dbReference type="AlphaFoldDB" id="A0A0V1KP61"/>
<keyword evidence="1" id="KW-0812">Transmembrane</keyword>
<protein>
    <submittedName>
        <fullName evidence="2">Uncharacterized protein</fullName>
    </submittedName>
</protein>
<keyword evidence="1" id="KW-1133">Transmembrane helix</keyword>
<comment type="caution">
    <text evidence="2">The sequence shown here is derived from an EMBL/GenBank/DDBJ whole genome shotgun (WGS) entry which is preliminary data.</text>
</comment>
<keyword evidence="3" id="KW-1185">Reference proteome</keyword>
<name>A0A0V1KP61_9BILA</name>
<proteinExistence type="predicted"/>